<dbReference type="SUPFAM" id="SSF46689">
    <property type="entry name" value="Homeodomain-like"/>
    <property type="match status" value="1"/>
</dbReference>
<accession>A0ABP5F237</accession>
<protein>
    <submittedName>
        <fullName evidence="6">TetR/AcrR family transcriptional regulator</fullName>
    </submittedName>
</protein>
<dbReference type="InterPro" id="IPR009057">
    <property type="entry name" value="Homeodomain-like_sf"/>
</dbReference>
<evidence type="ECO:0000256" key="3">
    <source>
        <dbReference type="ARBA" id="ARBA00023163"/>
    </source>
</evidence>
<evidence type="ECO:0000313" key="7">
    <source>
        <dbReference type="Proteomes" id="UP001500751"/>
    </source>
</evidence>
<evidence type="ECO:0000256" key="4">
    <source>
        <dbReference type="PROSITE-ProRule" id="PRU00335"/>
    </source>
</evidence>
<dbReference type="Proteomes" id="UP001500751">
    <property type="component" value="Unassembled WGS sequence"/>
</dbReference>
<dbReference type="PANTHER" id="PTHR47506:SF1">
    <property type="entry name" value="HTH-TYPE TRANSCRIPTIONAL REGULATOR YJDC"/>
    <property type="match status" value="1"/>
</dbReference>
<keyword evidence="3" id="KW-0804">Transcription</keyword>
<dbReference type="Pfam" id="PF16925">
    <property type="entry name" value="TetR_C_13"/>
    <property type="match status" value="1"/>
</dbReference>
<dbReference type="Pfam" id="PF00440">
    <property type="entry name" value="TetR_N"/>
    <property type="match status" value="1"/>
</dbReference>
<gene>
    <name evidence="6" type="ORF">GCM10009839_07100</name>
</gene>
<dbReference type="InterPro" id="IPR036271">
    <property type="entry name" value="Tet_transcr_reg_TetR-rel_C_sf"/>
</dbReference>
<keyword evidence="2 4" id="KW-0238">DNA-binding</keyword>
<proteinExistence type="predicted"/>
<evidence type="ECO:0000256" key="1">
    <source>
        <dbReference type="ARBA" id="ARBA00023015"/>
    </source>
</evidence>
<dbReference type="Gene3D" id="1.10.10.60">
    <property type="entry name" value="Homeodomain-like"/>
    <property type="match status" value="1"/>
</dbReference>
<dbReference type="InterPro" id="IPR001647">
    <property type="entry name" value="HTH_TetR"/>
</dbReference>
<feature type="DNA-binding region" description="H-T-H motif" evidence="4">
    <location>
        <begin position="68"/>
        <end position="87"/>
    </location>
</feature>
<dbReference type="Gene3D" id="1.10.357.10">
    <property type="entry name" value="Tetracycline Repressor, domain 2"/>
    <property type="match status" value="1"/>
</dbReference>
<keyword evidence="7" id="KW-1185">Reference proteome</keyword>
<dbReference type="RefSeq" id="WP_344664012.1">
    <property type="nucleotide sequence ID" value="NZ_BAAAQN010000003.1"/>
</dbReference>
<dbReference type="PROSITE" id="PS50977">
    <property type="entry name" value="HTH_TETR_2"/>
    <property type="match status" value="1"/>
</dbReference>
<name>A0ABP5F237_9ACTN</name>
<organism evidence="6 7">
    <name type="scientific">Catenulispora yoronensis</name>
    <dbReference type="NCBI Taxonomy" id="450799"/>
    <lineage>
        <taxon>Bacteria</taxon>
        <taxon>Bacillati</taxon>
        <taxon>Actinomycetota</taxon>
        <taxon>Actinomycetes</taxon>
        <taxon>Catenulisporales</taxon>
        <taxon>Catenulisporaceae</taxon>
        <taxon>Catenulispora</taxon>
    </lineage>
</organism>
<dbReference type="InterPro" id="IPR011075">
    <property type="entry name" value="TetR_C"/>
</dbReference>
<evidence type="ECO:0000256" key="2">
    <source>
        <dbReference type="ARBA" id="ARBA00023125"/>
    </source>
</evidence>
<dbReference type="EMBL" id="BAAAQN010000003">
    <property type="protein sequence ID" value="GAA2014642.1"/>
    <property type="molecule type" value="Genomic_DNA"/>
</dbReference>
<dbReference type="PANTHER" id="PTHR47506">
    <property type="entry name" value="TRANSCRIPTIONAL REGULATORY PROTEIN"/>
    <property type="match status" value="1"/>
</dbReference>
<dbReference type="SUPFAM" id="SSF48498">
    <property type="entry name" value="Tetracyclin repressor-like, C-terminal domain"/>
    <property type="match status" value="1"/>
</dbReference>
<feature type="domain" description="HTH tetR-type" evidence="5">
    <location>
        <begin position="45"/>
        <end position="105"/>
    </location>
</feature>
<evidence type="ECO:0000313" key="6">
    <source>
        <dbReference type="EMBL" id="GAA2014642.1"/>
    </source>
</evidence>
<sequence>MATRASRAAEAAEAAEAVEAAEAADAGSAAVAAQAPRASRGRPRAFDRDEALRRALRVFWERGFQATSMSDLTAAMGINSPSIYAAYGSKEALFHEAVALYVATEGGYTRRALTGQPTARAAIEAMLRDNATSYADPATPTGCLVVLAAPVSVPENSAVPDALAKMRAATRDLIRDRVNQGIVEGDVRPTADAEAIAAFYNTVLNGMSIQARDGAPAPQLLATVDGALAAWDALAGRIG</sequence>
<keyword evidence="1" id="KW-0805">Transcription regulation</keyword>
<evidence type="ECO:0000259" key="5">
    <source>
        <dbReference type="PROSITE" id="PS50977"/>
    </source>
</evidence>
<comment type="caution">
    <text evidence="6">The sequence shown here is derived from an EMBL/GenBank/DDBJ whole genome shotgun (WGS) entry which is preliminary data.</text>
</comment>
<reference evidence="7" key="1">
    <citation type="journal article" date="2019" name="Int. J. Syst. Evol. Microbiol.">
        <title>The Global Catalogue of Microorganisms (GCM) 10K type strain sequencing project: providing services to taxonomists for standard genome sequencing and annotation.</title>
        <authorList>
            <consortium name="The Broad Institute Genomics Platform"/>
            <consortium name="The Broad Institute Genome Sequencing Center for Infectious Disease"/>
            <person name="Wu L."/>
            <person name="Ma J."/>
        </authorList>
    </citation>
    <scope>NUCLEOTIDE SEQUENCE [LARGE SCALE GENOMIC DNA]</scope>
    <source>
        <strain evidence="7">JCM 16014</strain>
    </source>
</reference>